<dbReference type="EMBL" id="JAOPJF010000005">
    <property type="protein sequence ID" value="KAK1149045.1"/>
    <property type="molecule type" value="Genomic_DNA"/>
</dbReference>
<evidence type="ECO:0000313" key="2">
    <source>
        <dbReference type="Proteomes" id="UP001177260"/>
    </source>
</evidence>
<accession>A0ACC3BEC8</accession>
<comment type="caution">
    <text evidence="1">The sequence shown here is derived from an EMBL/GenBank/DDBJ whole genome shotgun (WGS) entry which is preliminary data.</text>
</comment>
<sequence length="411" mass="46848">MGWFTAYEAFTLVDLFFKNMAPLSPILSDFYAKPHNHYWLVTQEPMLCCTILMISSRYHVLPGAGGTSRGYFIHGRLWQHCQHLILRITLGQEKVSKAKTRHLSSIEALLLISEWYPRALHFPPESDGWDSDLILTTPDLRDPPSAPEDMPMSDRWKEDRMSLASLDKELQSPRKSHRFDDILLIESQYLRIFINSIEMQSFVEDTLSESNVTLQTSNAAVKDRLFLSEVIDGAGAILNDIIQLSDQQAIQYLPNRIFLRVISCSIFLLKALALGTRASTLHNSLALLDRTITALQSNCPDDIHLVSRYASLLQVYVSRVRQTFGLGNGIFNVNHQHEERQEERDGDELAQQPGTWDQEIPLPDSIFSDDWLSLPLDPLMAPFGPWDETGQLDYGLDSAYLDLDFIWNLPP</sequence>
<dbReference type="Proteomes" id="UP001177260">
    <property type="component" value="Unassembled WGS sequence"/>
</dbReference>
<organism evidence="1 2">
    <name type="scientific">Aspergillus melleus</name>
    <dbReference type="NCBI Taxonomy" id="138277"/>
    <lineage>
        <taxon>Eukaryota</taxon>
        <taxon>Fungi</taxon>
        <taxon>Dikarya</taxon>
        <taxon>Ascomycota</taxon>
        <taxon>Pezizomycotina</taxon>
        <taxon>Eurotiomycetes</taxon>
        <taxon>Eurotiomycetidae</taxon>
        <taxon>Eurotiales</taxon>
        <taxon>Aspergillaceae</taxon>
        <taxon>Aspergillus</taxon>
        <taxon>Aspergillus subgen. Circumdati</taxon>
    </lineage>
</organism>
<name>A0ACC3BEC8_9EURO</name>
<keyword evidence="2" id="KW-1185">Reference proteome</keyword>
<protein>
    <submittedName>
        <fullName evidence="1">Uncharacterized protein</fullName>
    </submittedName>
</protein>
<gene>
    <name evidence="1" type="ORF">N8T08_007722</name>
</gene>
<reference evidence="1 2" key="1">
    <citation type="journal article" date="2023" name="ACS Omega">
        <title>Identification of the Neoaspergillic Acid Biosynthesis Gene Cluster by Establishing an In Vitro CRISPR-Ribonucleoprotein Genetic System in Aspergillus melleus.</title>
        <authorList>
            <person name="Yuan B."/>
            <person name="Grau M.F."/>
            <person name="Murata R.M."/>
            <person name="Torok T."/>
            <person name="Venkateswaran K."/>
            <person name="Stajich J.E."/>
            <person name="Wang C.C.C."/>
        </authorList>
    </citation>
    <scope>NUCLEOTIDE SEQUENCE [LARGE SCALE GENOMIC DNA]</scope>
    <source>
        <strain evidence="1 2">IMV 1140</strain>
    </source>
</reference>
<proteinExistence type="predicted"/>
<evidence type="ECO:0000313" key="1">
    <source>
        <dbReference type="EMBL" id="KAK1149045.1"/>
    </source>
</evidence>